<reference evidence="8" key="1">
    <citation type="submission" date="2021-01" db="EMBL/GenBank/DDBJ databases">
        <title>Whole genome shotgun sequence of Virgisporangium aurantiacum NBRC 16421.</title>
        <authorList>
            <person name="Komaki H."/>
            <person name="Tamura T."/>
        </authorList>
    </citation>
    <scope>NUCLEOTIDE SEQUENCE</scope>
    <source>
        <strain evidence="8">NBRC 16421</strain>
    </source>
</reference>
<dbReference type="CDD" id="cd18870">
    <property type="entry name" value="NUDIX_AcylCoAdiphos_Nudt19"/>
    <property type="match status" value="1"/>
</dbReference>
<gene>
    <name evidence="8" type="ORF">Vau01_013020</name>
</gene>
<dbReference type="InterPro" id="IPR000086">
    <property type="entry name" value="NUDIX_hydrolase_dom"/>
</dbReference>
<evidence type="ECO:0000313" key="9">
    <source>
        <dbReference type="Proteomes" id="UP000612585"/>
    </source>
</evidence>
<keyword evidence="5" id="KW-0460">Magnesium</keyword>
<evidence type="ECO:0000259" key="7">
    <source>
        <dbReference type="PROSITE" id="PS51462"/>
    </source>
</evidence>
<keyword evidence="9" id="KW-1185">Reference proteome</keyword>
<dbReference type="PROSITE" id="PS51462">
    <property type="entry name" value="NUDIX"/>
    <property type="match status" value="1"/>
</dbReference>
<organism evidence="8 9">
    <name type="scientific">Virgisporangium aurantiacum</name>
    <dbReference type="NCBI Taxonomy" id="175570"/>
    <lineage>
        <taxon>Bacteria</taxon>
        <taxon>Bacillati</taxon>
        <taxon>Actinomycetota</taxon>
        <taxon>Actinomycetes</taxon>
        <taxon>Micromonosporales</taxon>
        <taxon>Micromonosporaceae</taxon>
        <taxon>Virgisporangium</taxon>
    </lineage>
</organism>
<feature type="domain" description="Nudix hydrolase" evidence="7">
    <location>
        <begin position="27"/>
        <end position="233"/>
    </location>
</feature>
<dbReference type="PANTHER" id="PTHR12318">
    <property type="entry name" value="TESTOSTERONE-REGULATED PROTEIN RP2"/>
    <property type="match status" value="1"/>
</dbReference>
<dbReference type="EMBL" id="BOPG01000009">
    <property type="protein sequence ID" value="GIJ53786.1"/>
    <property type="molecule type" value="Genomic_DNA"/>
</dbReference>
<dbReference type="InterPro" id="IPR015797">
    <property type="entry name" value="NUDIX_hydrolase-like_dom_sf"/>
</dbReference>
<dbReference type="GO" id="GO:0016818">
    <property type="term" value="F:hydrolase activity, acting on acid anhydrides, in phosphorus-containing anhydrides"/>
    <property type="evidence" value="ECO:0007669"/>
    <property type="project" value="InterPro"/>
</dbReference>
<protein>
    <recommendedName>
        <fullName evidence="7">Nudix hydrolase domain-containing protein</fullName>
    </recommendedName>
</protein>
<dbReference type="AlphaFoldDB" id="A0A8J4DXP3"/>
<evidence type="ECO:0000256" key="5">
    <source>
        <dbReference type="ARBA" id="ARBA00022842"/>
    </source>
</evidence>
<dbReference type="PANTHER" id="PTHR12318:SF0">
    <property type="entry name" value="ACYL-COENZYME A DIPHOSPHATASE NUDT19"/>
    <property type="match status" value="1"/>
</dbReference>
<evidence type="ECO:0000256" key="2">
    <source>
        <dbReference type="ARBA" id="ARBA00001946"/>
    </source>
</evidence>
<evidence type="ECO:0000256" key="1">
    <source>
        <dbReference type="ARBA" id="ARBA00001936"/>
    </source>
</evidence>
<evidence type="ECO:0000256" key="6">
    <source>
        <dbReference type="ARBA" id="ARBA00023211"/>
    </source>
</evidence>
<comment type="cofactor">
    <cofactor evidence="2">
        <name>Mg(2+)</name>
        <dbReference type="ChEBI" id="CHEBI:18420"/>
    </cofactor>
</comment>
<dbReference type="GO" id="GO:0046872">
    <property type="term" value="F:metal ion binding"/>
    <property type="evidence" value="ECO:0007669"/>
    <property type="project" value="UniProtKB-KW"/>
</dbReference>
<keyword evidence="3" id="KW-0479">Metal-binding</keyword>
<comment type="cofactor">
    <cofactor evidence="1">
        <name>Mn(2+)</name>
        <dbReference type="ChEBI" id="CHEBI:29035"/>
    </cofactor>
</comment>
<accession>A0A8J4DXP3</accession>
<evidence type="ECO:0000256" key="3">
    <source>
        <dbReference type="ARBA" id="ARBA00022723"/>
    </source>
</evidence>
<dbReference type="Proteomes" id="UP000612585">
    <property type="component" value="Unassembled WGS sequence"/>
</dbReference>
<evidence type="ECO:0000256" key="4">
    <source>
        <dbReference type="ARBA" id="ARBA00022801"/>
    </source>
</evidence>
<name>A0A8J4DXP3_9ACTN</name>
<sequence>MDLEFPLPGRMVEQARQFAAGEQQPVEARLASTVVLVRPAEAGYEVFAIRRVTTMAFAAGMYAFPGGAVDARDFTVELDWAGPPPSAWAARLGLDEAAAKAVLCAAVREVFEESGVLLAGPDPASVVGDVSGDDWEAARVALIDRSIGFAEMLAGRGLVPRTDLLAPWSRWVTPEFEPRRYDTYFFVAVLPAGQRTRDVGGEAALIRWATPSDLFDESLPMLPPTRSTLRQIGDHHTIAAVLDAAEARDAATPVQPRVEFTEDGNGTLIVPG</sequence>
<evidence type="ECO:0000313" key="8">
    <source>
        <dbReference type="EMBL" id="GIJ53786.1"/>
    </source>
</evidence>
<proteinExistence type="predicted"/>
<keyword evidence="6" id="KW-0464">Manganese</keyword>
<dbReference type="InterPro" id="IPR039121">
    <property type="entry name" value="NUDT19"/>
</dbReference>
<dbReference type="SUPFAM" id="SSF55811">
    <property type="entry name" value="Nudix"/>
    <property type="match status" value="1"/>
</dbReference>
<comment type="caution">
    <text evidence="8">The sequence shown here is derived from an EMBL/GenBank/DDBJ whole genome shotgun (WGS) entry which is preliminary data.</text>
</comment>
<dbReference type="Gene3D" id="3.90.79.10">
    <property type="entry name" value="Nucleoside Triphosphate Pyrophosphohydrolase"/>
    <property type="match status" value="1"/>
</dbReference>
<keyword evidence="4" id="KW-0378">Hydrolase</keyword>